<protein>
    <submittedName>
        <fullName evidence="2">Uncharacterized protein</fullName>
    </submittedName>
</protein>
<accession>A0A8H7ZWV7</accession>
<evidence type="ECO:0000313" key="2">
    <source>
        <dbReference type="EMBL" id="KAG5460906.1"/>
    </source>
</evidence>
<sequence>MKTAVICAFAVAAVLAAAPAQANNFTSVNVCEPKGAFRNVQAEGINFETGEIFRSELRTTEPDQFPDWDRDCQVFNDFLTGTNVTIRWTNSDTFNDFNQTCLAAPHFAYVVSVNELTRKQPTN</sequence>
<feature type="chain" id="PRO_5034136366" evidence="1">
    <location>
        <begin position="23"/>
        <end position="123"/>
    </location>
</feature>
<name>A0A8H7ZWV7_9FUNG</name>
<evidence type="ECO:0000313" key="3">
    <source>
        <dbReference type="Proteomes" id="UP000673691"/>
    </source>
</evidence>
<keyword evidence="3" id="KW-1185">Reference proteome</keyword>
<organism evidence="2 3">
    <name type="scientific">Olpidium bornovanus</name>
    <dbReference type="NCBI Taxonomy" id="278681"/>
    <lineage>
        <taxon>Eukaryota</taxon>
        <taxon>Fungi</taxon>
        <taxon>Fungi incertae sedis</taxon>
        <taxon>Olpidiomycota</taxon>
        <taxon>Olpidiomycotina</taxon>
        <taxon>Olpidiomycetes</taxon>
        <taxon>Olpidiales</taxon>
        <taxon>Olpidiaceae</taxon>
        <taxon>Olpidium</taxon>
    </lineage>
</organism>
<gene>
    <name evidence="2" type="ORF">BJ554DRAFT_6992</name>
</gene>
<dbReference type="EMBL" id="JAEFCI010004498">
    <property type="protein sequence ID" value="KAG5460906.1"/>
    <property type="molecule type" value="Genomic_DNA"/>
</dbReference>
<dbReference type="Proteomes" id="UP000673691">
    <property type="component" value="Unassembled WGS sequence"/>
</dbReference>
<feature type="signal peptide" evidence="1">
    <location>
        <begin position="1"/>
        <end position="22"/>
    </location>
</feature>
<dbReference type="AlphaFoldDB" id="A0A8H7ZWV7"/>
<comment type="caution">
    <text evidence="2">The sequence shown here is derived from an EMBL/GenBank/DDBJ whole genome shotgun (WGS) entry which is preliminary data.</text>
</comment>
<reference evidence="2 3" key="1">
    <citation type="journal article" name="Sci. Rep.">
        <title>Genome-scale phylogenetic analyses confirm Olpidium as the closest living zoosporic fungus to the non-flagellated, terrestrial fungi.</title>
        <authorList>
            <person name="Chang Y."/>
            <person name="Rochon D."/>
            <person name="Sekimoto S."/>
            <person name="Wang Y."/>
            <person name="Chovatia M."/>
            <person name="Sandor L."/>
            <person name="Salamov A."/>
            <person name="Grigoriev I.V."/>
            <person name="Stajich J.E."/>
            <person name="Spatafora J.W."/>
        </authorList>
    </citation>
    <scope>NUCLEOTIDE SEQUENCE [LARGE SCALE GENOMIC DNA]</scope>
    <source>
        <strain evidence="2">S191</strain>
    </source>
</reference>
<proteinExistence type="predicted"/>
<keyword evidence="1" id="KW-0732">Signal</keyword>
<evidence type="ECO:0000256" key="1">
    <source>
        <dbReference type="SAM" id="SignalP"/>
    </source>
</evidence>